<keyword evidence="3" id="KW-1185">Reference proteome</keyword>
<proteinExistence type="predicted"/>
<protein>
    <submittedName>
        <fullName evidence="2">DSBA-like thioredoxin domain</fullName>
    </submittedName>
</protein>
<dbReference type="InterPro" id="IPR001853">
    <property type="entry name" value="DSBA-like_thioredoxin_dom"/>
</dbReference>
<name>A0A9N8DUE2_9STRA</name>
<dbReference type="PANTHER" id="PTHR13887:SF41">
    <property type="entry name" value="THIOREDOXIN SUPERFAMILY PROTEIN"/>
    <property type="match status" value="1"/>
</dbReference>
<dbReference type="Proteomes" id="UP001153069">
    <property type="component" value="Unassembled WGS sequence"/>
</dbReference>
<evidence type="ECO:0000259" key="1">
    <source>
        <dbReference type="Pfam" id="PF01323"/>
    </source>
</evidence>
<dbReference type="Gene3D" id="3.40.30.10">
    <property type="entry name" value="Glutaredoxin"/>
    <property type="match status" value="1"/>
</dbReference>
<dbReference type="OrthoDB" id="60308at2759"/>
<gene>
    <name evidence="2" type="ORF">SEMRO_378_G130350.1</name>
</gene>
<dbReference type="AlphaFoldDB" id="A0A9N8DUE2"/>
<dbReference type="EMBL" id="CAICTM010000377">
    <property type="protein sequence ID" value="CAB9509192.1"/>
    <property type="molecule type" value="Genomic_DNA"/>
</dbReference>
<sequence length="199" mass="22734">MAIAVDDYKTAPKALPISIEWKPFMIDPGTKKEGEEYLAYNRRRWGGDGWTHSMKREGRKIGANFDNWKWWPNTSKAHQLVSYFAQRGGDTSRSNQALFEALYEEGKNLSLVDTLVEIAVEKLGLPPSEREDLRAFLADDKAAVEVKQEIDQGRRKYRISGVPYFVIGKKNRGKGEKPYGFSGAQPPETFLEIFQELEE</sequence>
<accession>A0A9N8DUE2</accession>
<comment type="caution">
    <text evidence="2">The sequence shown here is derived from an EMBL/GenBank/DDBJ whole genome shotgun (WGS) entry which is preliminary data.</text>
</comment>
<feature type="domain" description="DSBA-like thioredoxin" evidence="1">
    <location>
        <begin position="17"/>
        <end position="193"/>
    </location>
</feature>
<dbReference type="Pfam" id="PF01323">
    <property type="entry name" value="DSBA"/>
    <property type="match status" value="1"/>
</dbReference>
<evidence type="ECO:0000313" key="3">
    <source>
        <dbReference type="Proteomes" id="UP001153069"/>
    </source>
</evidence>
<organism evidence="2 3">
    <name type="scientific">Seminavis robusta</name>
    <dbReference type="NCBI Taxonomy" id="568900"/>
    <lineage>
        <taxon>Eukaryota</taxon>
        <taxon>Sar</taxon>
        <taxon>Stramenopiles</taxon>
        <taxon>Ochrophyta</taxon>
        <taxon>Bacillariophyta</taxon>
        <taxon>Bacillariophyceae</taxon>
        <taxon>Bacillariophycidae</taxon>
        <taxon>Naviculales</taxon>
        <taxon>Naviculaceae</taxon>
        <taxon>Seminavis</taxon>
    </lineage>
</organism>
<dbReference type="GO" id="GO:0016491">
    <property type="term" value="F:oxidoreductase activity"/>
    <property type="evidence" value="ECO:0007669"/>
    <property type="project" value="InterPro"/>
</dbReference>
<dbReference type="SUPFAM" id="SSF52833">
    <property type="entry name" value="Thioredoxin-like"/>
    <property type="match status" value="1"/>
</dbReference>
<dbReference type="PANTHER" id="PTHR13887">
    <property type="entry name" value="GLUTATHIONE S-TRANSFERASE KAPPA"/>
    <property type="match status" value="1"/>
</dbReference>
<evidence type="ECO:0000313" key="2">
    <source>
        <dbReference type="EMBL" id="CAB9509192.1"/>
    </source>
</evidence>
<dbReference type="InterPro" id="IPR036249">
    <property type="entry name" value="Thioredoxin-like_sf"/>
</dbReference>
<reference evidence="2" key="1">
    <citation type="submission" date="2020-06" db="EMBL/GenBank/DDBJ databases">
        <authorList>
            <consortium name="Plant Systems Biology data submission"/>
        </authorList>
    </citation>
    <scope>NUCLEOTIDE SEQUENCE</scope>
    <source>
        <strain evidence="2">D6</strain>
    </source>
</reference>